<feature type="compositionally biased region" description="Basic and acidic residues" evidence="1">
    <location>
        <begin position="1"/>
        <end position="26"/>
    </location>
</feature>
<protein>
    <submittedName>
        <fullName evidence="2">Uncharacterized protein</fullName>
    </submittedName>
</protein>
<proteinExistence type="predicted"/>
<name>A0ABU2J6C0_9ACTN</name>
<dbReference type="EMBL" id="JAVREH010000003">
    <property type="protein sequence ID" value="MDT0260532.1"/>
    <property type="molecule type" value="Genomic_DNA"/>
</dbReference>
<evidence type="ECO:0000313" key="3">
    <source>
        <dbReference type="Proteomes" id="UP001183176"/>
    </source>
</evidence>
<accession>A0ABU2J6C0</accession>
<evidence type="ECO:0000256" key="1">
    <source>
        <dbReference type="SAM" id="MobiDB-lite"/>
    </source>
</evidence>
<comment type="caution">
    <text evidence="2">The sequence shown here is derived from an EMBL/GenBank/DDBJ whole genome shotgun (WGS) entry which is preliminary data.</text>
</comment>
<evidence type="ECO:0000313" key="2">
    <source>
        <dbReference type="EMBL" id="MDT0260532.1"/>
    </source>
</evidence>
<keyword evidence="3" id="KW-1185">Reference proteome</keyword>
<dbReference type="RefSeq" id="WP_311421682.1">
    <property type="nucleotide sequence ID" value="NZ_JAVREH010000003.1"/>
</dbReference>
<sequence>MPRESPVRVTDGDAERPTELLADKSADPVADSVTEPVADSVTDGSGGRDVDGAEPIDPAEPTDGAEPIEPADPVADGAPLAEPVEPLGAGALEDPVRPPLAEPDGDGGTDAVALDDASGCEVAAPVVGDGWGGSTVGDGA</sequence>
<gene>
    <name evidence="2" type="ORF">RM423_03910</name>
</gene>
<feature type="region of interest" description="Disordered" evidence="1">
    <location>
        <begin position="1"/>
        <end position="117"/>
    </location>
</feature>
<organism evidence="2 3">
    <name type="scientific">Jatrophihabitans lederbergiae</name>
    <dbReference type="NCBI Taxonomy" id="3075547"/>
    <lineage>
        <taxon>Bacteria</taxon>
        <taxon>Bacillati</taxon>
        <taxon>Actinomycetota</taxon>
        <taxon>Actinomycetes</taxon>
        <taxon>Jatrophihabitantales</taxon>
        <taxon>Jatrophihabitantaceae</taxon>
        <taxon>Jatrophihabitans</taxon>
    </lineage>
</organism>
<dbReference type="Proteomes" id="UP001183176">
    <property type="component" value="Unassembled WGS sequence"/>
</dbReference>
<reference evidence="3" key="1">
    <citation type="submission" date="2023-07" db="EMBL/GenBank/DDBJ databases">
        <title>30 novel species of actinomycetes from the DSMZ collection.</title>
        <authorList>
            <person name="Nouioui I."/>
        </authorList>
    </citation>
    <scope>NUCLEOTIDE SEQUENCE [LARGE SCALE GENOMIC DNA]</scope>
    <source>
        <strain evidence="3">DSM 44399</strain>
    </source>
</reference>